<feature type="compositionally biased region" description="Pro residues" evidence="1">
    <location>
        <begin position="1"/>
        <end position="12"/>
    </location>
</feature>
<protein>
    <submittedName>
        <fullName evidence="2">Uncharacterized protein</fullName>
    </submittedName>
</protein>
<evidence type="ECO:0000313" key="3">
    <source>
        <dbReference type="Proteomes" id="UP001201163"/>
    </source>
</evidence>
<proteinExistence type="predicted"/>
<evidence type="ECO:0000256" key="1">
    <source>
        <dbReference type="SAM" id="MobiDB-lite"/>
    </source>
</evidence>
<feature type="compositionally biased region" description="Polar residues" evidence="1">
    <location>
        <begin position="14"/>
        <end position="26"/>
    </location>
</feature>
<dbReference type="EMBL" id="JAKELL010000020">
    <property type="protein sequence ID" value="KAH8993009.1"/>
    <property type="molecule type" value="Genomic_DNA"/>
</dbReference>
<sequence>MQPWWEPEPPQQPDQHTLSESSQSAASPILESRNDDKVSRLLLPLSLLAPFTENSTASGFFPVGYYCTVCGRINVQRFLRHRVCEGTACDSRTDPQRETGWVISVFSTRDRKLNSATVVPDDKWIAPTTAEPSTAFDNGARLFHYHLAVYDSGPSVTPSNVLSSGSAGTVDVRHVFNGNRDLLQGDASALFETLQRDVRIERSIGTSVFVTPPIKSGDDPALGRNGQSVWDQQAAFIESALSTYCRDLGPLKVRALRVHAWISVGKHIQTFSPGTKHLVLLCLGADIAFLSLPSNPNVKLNGKPRRECLRVTMVHGDIVVLSGSQFKFSTIRTGMCMLLEAECN</sequence>
<gene>
    <name evidence="2" type="ORF">EDB92DRAFT_522646</name>
</gene>
<accession>A0AAD4Q8T0</accession>
<comment type="caution">
    <text evidence="2">The sequence shown here is derived from an EMBL/GenBank/DDBJ whole genome shotgun (WGS) entry which is preliminary data.</text>
</comment>
<dbReference type="AlphaFoldDB" id="A0AAD4Q8T0"/>
<evidence type="ECO:0000313" key="2">
    <source>
        <dbReference type="EMBL" id="KAH8993009.1"/>
    </source>
</evidence>
<keyword evidence="3" id="KW-1185">Reference proteome</keyword>
<feature type="region of interest" description="Disordered" evidence="1">
    <location>
        <begin position="1"/>
        <end position="27"/>
    </location>
</feature>
<name>A0AAD4Q8T0_9AGAM</name>
<dbReference type="Proteomes" id="UP001201163">
    <property type="component" value="Unassembled WGS sequence"/>
</dbReference>
<organism evidence="2 3">
    <name type="scientific">Lactarius akahatsu</name>
    <dbReference type="NCBI Taxonomy" id="416441"/>
    <lineage>
        <taxon>Eukaryota</taxon>
        <taxon>Fungi</taxon>
        <taxon>Dikarya</taxon>
        <taxon>Basidiomycota</taxon>
        <taxon>Agaricomycotina</taxon>
        <taxon>Agaricomycetes</taxon>
        <taxon>Russulales</taxon>
        <taxon>Russulaceae</taxon>
        <taxon>Lactarius</taxon>
    </lineage>
</organism>
<reference evidence="2" key="1">
    <citation type="submission" date="2022-01" db="EMBL/GenBank/DDBJ databases">
        <title>Comparative genomics reveals a dynamic genome evolution in the ectomycorrhizal milk-cap (Lactarius) mushrooms.</title>
        <authorList>
            <consortium name="DOE Joint Genome Institute"/>
            <person name="Lebreton A."/>
            <person name="Tang N."/>
            <person name="Kuo A."/>
            <person name="LaButti K."/>
            <person name="Drula E."/>
            <person name="Barry K."/>
            <person name="Clum A."/>
            <person name="Lipzen A."/>
            <person name="Mousain D."/>
            <person name="Ng V."/>
            <person name="Wang R."/>
            <person name="Wang X."/>
            <person name="Dai Y."/>
            <person name="Henrissat B."/>
            <person name="Grigoriev I.V."/>
            <person name="Guerin-Laguette A."/>
            <person name="Yu F."/>
            <person name="Martin F.M."/>
        </authorList>
    </citation>
    <scope>NUCLEOTIDE SEQUENCE</scope>
    <source>
        <strain evidence="2">QP</strain>
    </source>
</reference>